<dbReference type="OrthoDB" id="9766710at2"/>
<dbReference type="EMBL" id="RJUK01000003">
    <property type="protein sequence ID" value="ROQ18077.1"/>
    <property type="molecule type" value="Genomic_DNA"/>
</dbReference>
<dbReference type="PANTHER" id="PTHR45586:SF1">
    <property type="entry name" value="LIPOPOLYSACCHARIDE ASSEMBLY PROTEIN B"/>
    <property type="match status" value="1"/>
</dbReference>
<organism evidence="4 5">
    <name type="scientific">Marinimicrobium koreense</name>
    <dbReference type="NCBI Taxonomy" id="306545"/>
    <lineage>
        <taxon>Bacteria</taxon>
        <taxon>Pseudomonadati</taxon>
        <taxon>Pseudomonadota</taxon>
        <taxon>Gammaproteobacteria</taxon>
        <taxon>Cellvibrionales</taxon>
        <taxon>Cellvibrionaceae</taxon>
        <taxon>Marinimicrobium</taxon>
    </lineage>
</organism>
<feature type="repeat" description="TPR" evidence="3">
    <location>
        <begin position="516"/>
        <end position="549"/>
    </location>
</feature>
<keyword evidence="5" id="KW-1185">Reference proteome</keyword>
<evidence type="ECO:0000256" key="3">
    <source>
        <dbReference type="PROSITE-ProRule" id="PRU00339"/>
    </source>
</evidence>
<dbReference type="AlphaFoldDB" id="A0A3N1NSY7"/>
<dbReference type="RefSeq" id="WP_123639398.1">
    <property type="nucleotide sequence ID" value="NZ_RJUK01000003.1"/>
</dbReference>
<evidence type="ECO:0000313" key="5">
    <source>
        <dbReference type="Proteomes" id="UP000273643"/>
    </source>
</evidence>
<dbReference type="Pfam" id="PF14559">
    <property type="entry name" value="TPR_19"/>
    <property type="match status" value="3"/>
</dbReference>
<dbReference type="InterPro" id="IPR011990">
    <property type="entry name" value="TPR-like_helical_dom_sf"/>
</dbReference>
<keyword evidence="2 3" id="KW-0802">TPR repeat</keyword>
<protein>
    <submittedName>
        <fullName evidence="4">Tfp pilus assembly protein PilF</fullName>
    </submittedName>
</protein>
<proteinExistence type="predicted"/>
<evidence type="ECO:0000256" key="1">
    <source>
        <dbReference type="ARBA" id="ARBA00022737"/>
    </source>
</evidence>
<dbReference type="PROSITE" id="PS50005">
    <property type="entry name" value="TPR"/>
    <property type="match status" value="3"/>
</dbReference>
<dbReference type="Proteomes" id="UP000273643">
    <property type="component" value="Unassembled WGS sequence"/>
</dbReference>
<evidence type="ECO:0000313" key="4">
    <source>
        <dbReference type="EMBL" id="ROQ18077.1"/>
    </source>
</evidence>
<name>A0A3N1NSY7_9GAMM</name>
<gene>
    <name evidence="4" type="ORF">EDC38_3050</name>
</gene>
<evidence type="ECO:0000256" key="2">
    <source>
        <dbReference type="ARBA" id="ARBA00022803"/>
    </source>
</evidence>
<dbReference type="SUPFAM" id="SSF48452">
    <property type="entry name" value="TPR-like"/>
    <property type="match status" value="4"/>
</dbReference>
<feature type="repeat" description="TPR" evidence="3">
    <location>
        <begin position="825"/>
        <end position="858"/>
    </location>
</feature>
<dbReference type="PROSITE" id="PS51257">
    <property type="entry name" value="PROKAR_LIPOPROTEIN"/>
    <property type="match status" value="1"/>
</dbReference>
<sequence length="871" mass="96972">MHILLPRLSLILLIILFSLIGCSREGDGQQAEDYLKRAEIYRDQGQYRAALIEVTNAINSAPDDPRYAVAMAEIYTTLGAAKRSSDLLEGYLPQAPQVVALALADAYLQQGKFLSAEEALAQFTPGEEEEAWRHAMYRADAQRMRGRLEDSEASYRELLQTYPDNLDLALRLAQTLLQQGRSEAAAEHLTDLRNAHPEEAEVYYLSALLALGEDDRDRAERHLTQALAHTPQTDLMLPERAMILRTLSETLTAQGRTSEALIYNKILAEESPETIEAQQRLREATLAAESGDYEQAETLLTRLLSDNPDSQSATLLLGMVNLSQGNLSEAEALLSRSVDVETADTDVIRATVMAQAEVGNLGQALATLERSLEVRPDDPILLSIYGMLALNQPEAEEKGYLSLQKALARDPHRGGVRLALARYHLQKNEPEQAMAQLRAAFSYQPADWPVTNVYMDLLFARGDMAEIAQALEQLKQADPKAKETALFDAQYQFRNNTPQQGVEQLRTLLRSEPTYTRGHAVLAQMYRETGNEAAALETVERLAKLEPGNLQVLRAGLDIIASRPQLGPPHDWLQGLANHSPELKSTAHAIRALLYRDAGEYQRAVELIRSLPPESGDEILEIKAQVFRDGARALAGNEQYSEARSLLMEALERTPTNKALNMDLVQLDVAQGRHEQARILLDDLKARHPDDPEVVVLNARAMQVMEGPAAAYRELSQAWDEQPSSVIAVPLLALARQEEPEAVPGILEAWEQADPQNRGRMLYMADQYQRQGDETAAITTYETLLANEPNDPVALNNLAWLLKDRDLTRARELAARAVRLQPNAPAILDTYGWLLYLSGERNEALKQLERALELAPNATEIQKNLETVRRG</sequence>
<feature type="repeat" description="TPR" evidence="3">
    <location>
        <begin position="31"/>
        <end position="64"/>
    </location>
</feature>
<dbReference type="PANTHER" id="PTHR45586">
    <property type="entry name" value="TPR REPEAT-CONTAINING PROTEIN PA4667"/>
    <property type="match status" value="1"/>
</dbReference>
<dbReference type="InterPro" id="IPR051012">
    <property type="entry name" value="CellSynth/LPSAsmb/PSIAsmb"/>
</dbReference>
<dbReference type="SMART" id="SM00028">
    <property type="entry name" value="TPR"/>
    <property type="match status" value="13"/>
</dbReference>
<accession>A0A3N1NSY7</accession>
<dbReference type="Gene3D" id="1.25.40.10">
    <property type="entry name" value="Tetratricopeptide repeat domain"/>
    <property type="match status" value="6"/>
</dbReference>
<keyword evidence="1" id="KW-0677">Repeat</keyword>
<dbReference type="InterPro" id="IPR019734">
    <property type="entry name" value="TPR_rpt"/>
</dbReference>
<dbReference type="Pfam" id="PF13432">
    <property type="entry name" value="TPR_16"/>
    <property type="match status" value="3"/>
</dbReference>
<comment type="caution">
    <text evidence="4">The sequence shown here is derived from an EMBL/GenBank/DDBJ whole genome shotgun (WGS) entry which is preliminary data.</text>
</comment>
<reference evidence="4 5" key="1">
    <citation type="submission" date="2018-11" db="EMBL/GenBank/DDBJ databases">
        <title>Genomic Encyclopedia of Type Strains, Phase IV (KMG-IV): sequencing the most valuable type-strain genomes for metagenomic binning, comparative biology and taxonomic classification.</title>
        <authorList>
            <person name="Goeker M."/>
        </authorList>
    </citation>
    <scope>NUCLEOTIDE SEQUENCE [LARGE SCALE GENOMIC DNA]</scope>
    <source>
        <strain evidence="4 5">DSM 16974</strain>
    </source>
</reference>